<keyword evidence="2" id="KW-0408">Iron</keyword>
<dbReference type="OrthoDB" id="9780903at2"/>
<comment type="similarity">
    <text evidence="1 3">Belongs to the pirin family.</text>
</comment>
<feature type="domain" description="Quercetin 2,3-dioxygenase C-terminal cupin" evidence="5">
    <location>
        <begin position="155"/>
        <end position="242"/>
    </location>
</feature>
<dbReference type="PIRSF" id="PIRSF006232">
    <property type="entry name" value="Pirin"/>
    <property type="match status" value="1"/>
</dbReference>
<dbReference type="AlphaFoldDB" id="A0A5J6WNT3"/>
<feature type="binding site" evidence="2">
    <location>
        <position position="103"/>
    </location>
    <ligand>
        <name>Fe cation</name>
        <dbReference type="ChEBI" id="CHEBI:24875"/>
    </ligand>
</feature>
<reference evidence="6 7" key="1">
    <citation type="submission" date="2019-09" db="EMBL/GenBank/DDBJ databases">
        <title>Hybrid Assembly of the complete Genome of the Deep-Sea Bacterium Moritella marina from long Nanopore and Illumina reads.</title>
        <authorList>
            <person name="Magin S."/>
            <person name="Georgoulis A."/>
            <person name="Papadimitriou K."/>
            <person name="Iliakis G."/>
            <person name="Vorgias C.E."/>
        </authorList>
    </citation>
    <scope>NUCLEOTIDE SEQUENCE [LARGE SCALE GENOMIC DNA]</scope>
    <source>
        <strain evidence="6 7">MP-1</strain>
    </source>
</reference>
<evidence type="ECO:0000259" key="4">
    <source>
        <dbReference type="Pfam" id="PF02678"/>
    </source>
</evidence>
<dbReference type="Proteomes" id="UP000327424">
    <property type="component" value="Chromosome"/>
</dbReference>
<dbReference type="PANTHER" id="PTHR43212">
    <property type="entry name" value="QUERCETIN 2,3-DIOXYGENASE"/>
    <property type="match status" value="1"/>
</dbReference>
<dbReference type="InterPro" id="IPR041602">
    <property type="entry name" value="Quercetinase_C"/>
</dbReference>
<dbReference type="InterPro" id="IPR014710">
    <property type="entry name" value="RmlC-like_jellyroll"/>
</dbReference>
<dbReference type="RefSeq" id="WP_019443214.1">
    <property type="nucleotide sequence ID" value="NZ_ALOE01000046.1"/>
</dbReference>
<dbReference type="InterPro" id="IPR003829">
    <property type="entry name" value="Pirin_N_dom"/>
</dbReference>
<feature type="binding site" evidence="2">
    <location>
        <position position="59"/>
    </location>
    <ligand>
        <name>Fe cation</name>
        <dbReference type="ChEBI" id="CHEBI:24875"/>
    </ligand>
</feature>
<feature type="domain" description="Pirin N-terminal" evidence="4">
    <location>
        <begin position="10"/>
        <end position="118"/>
    </location>
</feature>
<evidence type="ECO:0000256" key="3">
    <source>
        <dbReference type="RuleBase" id="RU003457"/>
    </source>
</evidence>
<dbReference type="Pfam" id="PF17954">
    <property type="entry name" value="Pirin_C_2"/>
    <property type="match status" value="1"/>
</dbReference>
<dbReference type="EMBL" id="CP044399">
    <property type="protein sequence ID" value="QFI38082.1"/>
    <property type="molecule type" value="Genomic_DNA"/>
</dbReference>
<dbReference type="InterPro" id="IPR011051">
    <property type="entry name" value="RmlC_Cupin_sf"/>
</dbReference>
<evidence type="ECO:0000259" key="5">
    <source>
        <dbReference type="Pfam" id="PF17954"/>
    </source>
</evidence>
<feature type="binding site" evidence="2">
    <location>
        <position position="57"/>
    </location>
    <ligand>
        <name>Fe cation</name>
        <dbReference type="ChEBI" id="CHEBI:24875"/>
    </ligand>
</feature>
<sequence length="246" mass="27272">MIKHYPFQQIGKANHGWLKANHHFSFANYYNPKRMGFGSLLVVNDDWVAAGTGFPAHPHRNMEIITFVRSGAVTHKDNAGNTGVTVAGEVQVMSAGKGITHSEYNLSKEPLTLYQIWIEPNKHNVKPRWDSKVFSDNLDMVNHAANKDKASLPLLVSGYPDEQDEALFINQTARIYGGKVKAGTLFTHAIAQQAYVLASYGEFEIIDNQQVVVMHKGDGAEVTKQKEITIKVLSDAEIIIIDAPSQ</sequence>
<evidence type="ECO:0000313" key="7">
    <source>
        <dbReference type="Proteomes" id="UP000327424"/>
    </source>
</evidence>
<dbReference type="Pfam" id="PF02678">
    <property type="entry name" value="Pirin"/>
    <property type="match status" value="1"/>
</dbReference>
<dbReference type="GO" id="GO:0046872">
    <property type="term" value="F:metal ion binding"/>
    <property type="evidence" value="ECO:0007669"/>
    <property type="project" value="UniProtKB-KW"/>
</dbReference>
<accession>A0A5J6WNT3</accession>
<dbReference type="InterPro" id="IPR012093">
    <property type="entry name" value="Pirin"/>
</dbReference>
<dbReference type="KEGG" id="mmaa:FR932_09575"/>
<name>A0A5J6WNT3_MORMI</name>
<proteinExistence type="inferred from homology"/>
<gene>
    <name evidence="6" type="ORF">FR932_09575</name>
</gene>
<evidence type="ECO:0000256" key="1">
    <source>
        <dbReference type="ARBA" id="ARBA00008416"/>
    </source>
</evidence>
<dbReference type="PANTHER" id="PTHR43212:SF3">
    <property type="entry name" value="QUERCETIN 2,3-DIOXYGENASE"/>
    <property type="match status" value="1"/>
</dbReference>
<comment type="cofactor">
    <cofactor evidence="2">
        <name>Fe cation</name>
        <dbReference type="ChEBI" id="CHEBI:24875"/>
    </cofactor>
    <text evidence="2">Binds 1 Fe cation per subunit.</text>
</comment>
<evidence type="ECO:0000256" key="2">
    <source>
        <dbReference type="PIRSR" id="PIRSR006232-1"/>
    </source>
</evidence>
<protein>
    <submittedName>
        <fullName evidence="6">Pirin family protein</fullName>
    </submittedName>
</protein>
<keyword evidence="2" id="KW-0479">Metal-binding</keyword>
<keyword evidence="7" id="KW-1185">Reference proteome</keyword>
<dbReference type="Gene3D" id="2.60.120.10">
    <property type="entry name" value="Jelly Rolls"/>
    <property type="match status" value="2"/>
</dbReference>
<evidence type="ECO:0000313" key="6">
    <source>
        <dbReference type="EMBL" id="QFI38082.1"/>
    </source>
</evidence>
<feature type="binding site" evidence="2">
    <location>
        <position position="101"/>
    </location>
    <ligand>
        <name>Fe cation</name>
        <dbReference type="ChEBI" id="CHEBI:24875"/>
    </ligand>
</feature>
<organism evidence="6 7">
    <name type="scientific">Moritella marina ATCC 15381</name>
    <dbReference type="NCBI Taxonomy" id="1202962"/>
    <lineage>
        <taxon>Bacteria</taxon>
        <taxon>Pseudomonadati</taxon>
        <taxon>Pseudomonadota</taxon>
        <taxon>Gammaproteobacteria</taxon>
        <taxon>Alteromonadales</taxon>
        <taxon>Moritellaceae</taxon>
        <taxon>Moritella</taxon>
    </lineage>
</organism>
<dbReference type="CDD" id="cd02910">
    <property type="entry name" value="cupin_Yhhw_N"/>
    <property type="match status" value="1"/>
</dbReference>
<dbReference type="SUPFAM" id="SSF51182">
    <property type="entry name" value="RmlC-like cupins"/>
    <property type="match status" value="1"/>
</dbReference>